<dbReference type="EMBL" id="QDKJ01000002">
    <property type="protein sequence ID" value="PWC14847.1"/>
    <property type="molecule type" value="Genomic_DNA"/>
</dbReference>
<comment type="caution">
    <text evidence="1">The sequence shown here is derived from an EMBL/GenBank/DDBJ whole genome shotgun (WGS) entry which is preliminary data.</text>
</comment>
<gene>
    <name evidence="1" type="ORF">B4923_02030</name>
</gene>
<reference evidence="1 2" key="1">
    <citation type="submission" date="2018-04" db="EMBL/GenBank/DDBJ databases">
        <title>Brenneria corticis sp.nov.</title>
        <authorList>
            <person name="Li Y."/>
        </authorList>
    </citation>
    <scope>NUCLEOTIDE SEQUENCE [LARGE SCALE GENOMIC DNA]</scope>
    <source>
        <strain evidence="1 2">LMG 27715</strain>
    </source>
</reference>
<name>A0A2U1TZK4_9GAMM</name>
<dbReference type="OrthoDB" id="6433840at2"/>
<evidence type="ECO:0000313" key="2">
    <source>
        <dbReference type="Proteomes" id="UP000245138"/>
    </source>
</evidence>
<dbReference type="RefSeq" id="WP_109052704.1">
    <property type="nucleotide sequence ID" value="NZ_QDKJ01000002.1"/>
</dbReference>
<proteinExistence type="predicted"/>
<sequence>MLIIKVRRRIVFIAIVLLIAFLLSMSFFLKISSYKKTLMCQAEAKIKLTGNNNNDIRKEYNVYFYLNDKNRALVLVNGIYIGEDGVPLTIRRVFSFDAIWSSYHLVVRNIAIDKNINDNAPDNAIPILGENDVIKIEMLTKYTYLISTVQSKMACNIRN</sequence>
<accession>A0A2U1TZK4</accession>
<dbReference type="Proteomes" id="UP000245138">
    <property type="component" value="Unassembled WGS sequence"/>
</dbReference>
<dbReference type="AlphaFoldDB" id="A0A2U1TZK4"/>
<organism evidence="1 2">
    <name type="scientific">Brenneria roseae subsp. americana</name>
    <dbReference type="NCBI Taxonomy" id="1508507"/>
    <lineage>
        <taxon>Bacteria</taxon>
        <taxon>Pseudomonadati</taxon>
        <taxon>Pseudomonadota</taxon>
        <taxon>Gammaproteobacteria</taxon>
        <taxon>Enterobacterales</taxon>
        <taxon>Pectobacteriaceae</taxon>
        <taxon>Brenneria</taxon>
    </lineage>
</organism>
<keyword evidence="2" id="KW-1185">Reference proteome</keyword>
<protein>
    <submittedName>
        <fullName evidence="1">FidL</fullName>
    </submittedName>
</protein>
<evidence type="ECO:0000313" key="1">
    <source>
        <dbReference type="EMBL" id="PWC14847.1"/>
    </source>
</evidence>